<keyword evidence="1" id="KW-0812">Transmembrane</keyword>
<name>A0AAV2QZ14_MEGNR</name>
<gene>
    <name evidence="2" type="ORF">MNOR_LOCUS18860</name>
</gene>
<comment type="caution">
    <text evidence="2">The sequence shown here is derived from an EMBL/GenBank/DDBJ whole genome shotgun (WGS) entry which is preliminary data.</text>
</comment>
<keyword evidence="3" id="KW-1185">Reference proteome</keyword>
<evidence type="ECO:0000313" key="2">
    <source>
        <dbReference type="EMBL" id="CAL4108354.1"/>
    </source>
</evidence>
<proteinExistence type="predicted"/>
<keyword evidence="1" id="KW-1133">Transmembrane helix</keyword>
<feature type="transmembrane region" description="Helical" evidence="1">
    <location>
        <begin position="7"/>
        <end position="31"/>
    </location>
</feature>
<dbReference type="AlphaFoldDB" id="A0AAV2QZ14"/>
<feature type="non-terminal residue" evidence="2">
    <location>
        <position position="1"/>
    </location>
</feature>
<evidence type="ECO:0000313" key="3">
    <source>
        <dbReference type="Proteomes" id="UP001497623"/>
    </source>
</evidence>
<organism evidence="2 3">
    <name type="scientific">Meganyctiphanes norvegica</name>
    <name type="common">Northern krill</name>
    <name type="synonym">Thysanopoda norvegica</name>
    <dbReference type="NCBI Taxonomy" id="48144"/>
    <lineage>
        <taxon>Eukaryota</taxon>
        <taxon>Metazoa</taxon>
        <taxon>Ecdysozoa</taxon>
        <taxon>Arthropoda</taxon>
        <taxon>Crustacea</taxon>
        <taxon>Multicrustacea</taxon>
        <taxon>Malacostraca</taxon>
        <taxon>Eumalacostraca</taxon>
        <taxon>Eucarida</taxon>
        <taxon>Euphausiacea</taxon>
        <taxon>Euphausiidae</taxon>
        <taxon>Meganyctiphanes</taxon>
    </lineage>
</organism>
<sequence length="131" mass="15177">KREKTLMAWLFAMLIFLLPEMGMVLFMSLYHWKVTSSYGLADLIFYVVRAPLNLLSVVCVHSQYTEWRDYQTNTETLKRLEHLHLNHMAKNGIKSNGVGKERTLSYHNPSFISSNDAIPRNIPATPIPLQR</sequence>
<protein>
    <submittedName>
        <fullName evidence="2">Uncharacterized protein</fullName>
    </submittedName>
</protein>
<reference evidence="2 3" key="1">
    <citation type="submission" date="2024-05" db="EMBL/GenBank/DDBJ databases">
        <authorList>
            <person name="Wallberg A."/>
        </authorList>
    </citation>
    <scope>NUCLEOTIDE SEQUENCE [LARGE SCALE GENOMIC DNA]</scope>
</reference>
<evidence type="ECO:0000256" key="1">
    <source>
        <dbReference type="SAM" id="Phobius"/>
    </source>
</evidence>
<accession>A0AAV2QZ14</accession>
<dbReference type="EMBL" id="CAXKWB010013721">
    <property type="protein sequence ID" value="CAL4108354.1"/>
    <property type="molecule type" value="Genomic_DNA"/>
</dbReference>
<dbReference type="Proteomes" id="UP001497623">
    <property type="component" value="Unassembled WGS sequence"/>
</dbReference>
<feature type="transmembrane region" description="Helical" evidence="1">
    <location>
        <begin position="43"/>
        <end position="60"/>
    </location>
</feature>
<keyword evidence="1" id="KW-0472">Membrane</keyword>